<evidence type="ECO:0000256" key="9">
    <source>
        <dbReference type="ARBA" id="ARBA00031512"/>
    </source>
</evidence>
<feature type="transmembrane region" description="Helical" evidence="10">
    <location>
        <begin position="21"/>
        <end position="42"/>
    </location>
</feature>
<feature type="transmembrane region" description="Helical" evidence="10">
    <location>
        <begin position="435"/>
        <end position="458"/>
    </location>
</feature>
<feature type="transmembrane region" description="Helical" evidence="10">
    <location>
        <begin position="478"/>
        <end position="505"/>
    </location>
</feature>
<keyword evidence="7 10" id="KW-1133">Transmembrane helix</keyword>
<keyword evidence="10" id="KW-0472">Membrane</keyword>
<gene>
    <name evidence="12" type="ORF">C9374_008153</name>
</gene>
<dbReference type="Gene3D" id="3.40.630.10">
    <property type="entry name" value="Zn peptidases"/>
    <property type="match status" value="1"/>
</dbReference>
<evidence type="ECO:0000256" key="3">
    <source>
        <dbReference type="ARBA" id="ARBA00004128"/>
    </source>
</evidence>
<dbReference type="Pfam" id="PF04389">
    <property type="entry name" value="Peptidase_M28"/>
    <property type="match status" value="1"/>
</dbReference>
<dbReference type="AlphaFoldDB" id="A0AA88GJ93"/>
<keyword evidence="10" id="KW-0812">Transmembrane</keyword>
<dbReference type="InterPro" id="IPR045175">
    <property type="entry name" value="M28_fam"/>
</dbReference>
<dbReference type="GeneID" id="68100607"/>
<keyword evidence="6" id="KW-0926">Vacuole</keyword>
<dbReference type="Proteomes" id="UP000816034">
    <property type="component" value="Unassembled WGS sequence"/>
</dbReference>
<sequence>MFNLRYWLFSLYPSNFLYPPVIWLLVPVCLYGTAILVGLLGGRQIPLVTVLSNGDLIPSYKFSEDRALPHLKAISFVPNPGQDSVGSSLVRVAGTASYFKARDYILSQVKKVYDYQSSTLCKVEYDVQNYKHYSNIIVRVSPNNMTNPNDYYAFLLSSHYDTVEFSAGASSDGTGVAVMLELLENVVNTVDNVIKYPVVFFFGGGTQYNSEATKVFMNHPWSRNLLRFINMDSSGSGGGKSMVFRVTDNSILNEYNNAPHPYISVIGEEVMKLKTNYDTDFTVFSDKIYRNSTNRLPKYYLKGYDYGYYWDGYFHGTQYDTYDRISRGTLQHLGDNVLHQLMKVVTDDAIMGGTATDDPESNYLADEVYFDVLGGFYVHFSFQLSQAIQGIIVVVDVVLPIVLIVVDHMISLRYHDTSSVYQLFKKSISGLQARLLLIFLYFCSYGLSLGFGILLAALTGSIVDGINAMPWYRDPVLAVFLFSTPTLLGMFISQFGVHLIINAAISSCGCFKMYRISLRSKSELKRGENTAAQTLIYASDKERYLALTLFWGLLTAVSLMTQLKSFYIVYFWSFCLSGMLVLLLVVDRVIMWSYMIARNQTRAKALEAAGAEMGEELTSAGDDVDKRKKFLELRRAKKKDDELSKEDEKYLGKLAAKRNMRHEIAAKLKEFSIRDFFHAVHYHQLYWVIVMAIACWPPATVTIDILDRMIHLIIPLMSRASYPVCGAMIGSVIGLLIYLLTISYMPIMHRAANWGKAMILTGVIIAIVGIIAVSMSGFQKHSPRKVRFTQVNKVGPVKPDGLDTDDYSIAVTRTTPISFDRKYSLATFTMESFDGIGITGLLNRFKAHYGFSGGFFRESCKDSKCEFIIQESAKEKLNVLTYHLHLNQFTVSNYTTAIDGDDTVATFDITLTLKEGITLADYTATLVGGDGTLQKFALASSDPNYNNLYYVDSSGTSKTIHKYAIPHTTTNISASVKYKTAATTKPTLKFFIRLYDCELTASDVVNSFQALYVSDKYYVTPLGSTSCKLLTEQSTININL</sequence>
<feature type="transmembrane region" description="Helical" evidence="10">
    <location>
        <begin position="726"/>
        <end position="745"/>
    </location>
</feature>
<evidence type="ECO:0000313" key="12">
    <source>
        <dbReference type="EMBL" id="KAG2378514.1"/>
    </source>
</evidence>
<organism evidence="12 13">
    <name type="scientific">Naegleria lovaniensis</name>
    <name type="common">Amoeba</name>
    <dbReference type="NCBI Taxonomy" id="51637"/>
    <lineage>
        <taxon>Eukaryota</taxon>
        <taxon>Discoba</taxon>
        <taxon>Heterolobosea</taxon>
        <taxon>Tetramitia</taxon>
        <taxon>Eutetramitia</taxon>
        <taxon>Vahlkampfiidae</taxon>
        <taxon>Naegleria</taxon>
    </lineage>
</organism>
<accession>A0AA88GJ93</accession>
<keyword evidence="13" id="KW-1185">Reference proteome</keyword>
<dbReference type="SUPFAM" id="SSF53187">
    <property type="entry name" value="Zn-dependent exopeptidases"/>
    <property type="match status" value="1"/>
</dbReference>
<dbReference type="GO" id="GO:0005774">
    <property type="term" value="C:vacuolar membrane"/>
    <property type="evidence" value="ECO:0007669"/>
    <property type="project" value="UniProtKB-SubCell"/>
</dbReference>
<feature type="transmembrane region" description="Helical" evidence="10">
    <location>
        <begin position="685"/>
        <end position="706"/>
    </location>
</feature>
<feature type="transmembrane region" description="Helical" evidence="10">
    <location>
        <begin position="757"/>
        <end position="778"/>
    </location>
</feature>
<comment type="cofactor">
    <cofactor evidence="1">
        <name>Zn(2+)</name>
        <dbReference type="ChEBI" id="CHEBI:29105"/>
    </cofactor>
</comment>
<evidence type="ECO:0000256" key="4">
    <source>
        <dbReference type="ARBA" id="ARBA00010918"/>
    </source>
</evidence>
<dbReference type="EMBL" id="PYSW02000032">
    <property type="protein sequence ID" value="KAG2378514.1"/>
    <property type="molecule type" value="Genomic_DNA"/>
</dbReference>
<reference evidence="12 13" key="1">
    <citation type="journal article" date="2018" name="BMC Genomics">
        <title>The genome of Naegleria lovaniensis, the basis for a comparative approach to unravel pathogenicity factors of the human pathogenic amoeba N. fowleri.</title>
        <authorList>
            <person name="Liechti N."/>
            <person name="Schurch N."/>
            <person name="Bruggmann R."/>
            <person name="Wittwer M."/>
        </authorList>
    </citation>
    <scope>NUCLEOTIDE SEQUENCE [LARGE SCALE GENOMIC DNA]</scope>
    <source>
        <strain evidence="12 13">ATCC 30569</strain>
    </source>
</reference>
<feature type="transmembrane region" description="Helical" evidence="10">
    <location>
        <begin position="544"/>
        <end position="561"/>
    </location>
</feature>
<dbReference type="RefSeq" id="XP_044545776.1">
    <property type="nucleotide sequence ID" value="XM_044698198.1"/>
</dbReference>
<dbReference type="InterPro" id="IPR007484">
    <property type="entry name" value="Peptidase_M28"/>
</dbReference>
<protein>
    <recommendedName>
        <fullName evidence="5">Vacuolar membrane protease</fullName>
    </recommendedName>
    <alternativeName>
        <fullName evidence="9">FXNA-related family protease 1</fullName>
    </alternativeName>
</protein>
<evidence type="ECO:0000259" key="11">
    <source>
        <dbReference type="Pfam" id="PF04389"/>
    </source>
</evidence>
<evidence type="ECO:0000256" key="5">
    <source>
        <dbReference type="ARBA" id="ARBA00017435"/>
    </source>
</evidence>
<dbReference type="GO" id="GO:0008235">
    <property type="term" value="F:metalloexopeptidase activity"/>
    <property type="evidence" value="ECO:0007669"/>
    <property type="project" value="InterPro"/>
</dbReference>
<name>A0AA88GJ93_NAELO</name>
<evidence type="ECO:0000256" key="6">
    <source>
        <dbReference type="ARBA" id="ARBA00022554"/>
    </source>
</evidence>
<comment type="subcellular location">
    <subcellularLocation>
        <location evidence="3">Vacuole membrane</location>
        <topology evidence="3">Multi-pass membrane protein</topology>
    </subcellularLocation>
</comment>
<keyword evidence="8" id="KW-0325">Glycoprotein</keyword>
<dbReference type="GO" id="GO:0006508">
    <property type="term" value="P:proteolysis"/>
    <property type="evidence" value="ECO:0007669"/>
    <property type="project" value="InterPro"/>
</dbReference>
<evidence type="ECO:0000256" key="8">
    <source>
        <dbReference type="ARBA" id="ARBA00023180"/>
    </source>
</evidence>
<evidence type="ECO:0000313" key="13">
    <source>
        <dbReference type="Proteomes" id="UP000816034"/>
    </source>
</evidence>
<evidence type="ECO:0000256" key="1">
    <source>
        <dbReference type="ARBA" id="ARBA00001947"/>
    </source>
</evidence>
<evidence type="ECO:0000256" key="10">
    <source>
        <dbReference type="SAM" id="Phobius"/>
    </source>
</evidence>
<proteinExistence type="inferred from homology"/>
<feature type="transmembrane region" description="Helical" evidence="10">
    <location>
        <begin position="567"/>
        <end position="586"/>
    </location>
</feature>
<evidence type="ECO:0000256" key="7">
    <source>
        <dbReference type="ARBA" id="ARBA00022989"/>
    </source>
</evidence>
<dbReference type="PANTHER" id="PTHR12147">
    <property type="entry name" value="METALLOPEPTIDASE M28 FAMILY MEMBER"/>
    <property type="match status" value="1"/>
</dbReference>
<comment type="caution">
    <text evidence="12">The sequence shown here is derived from an EMBL/GenBank/DDBJ whole genome shotgun (WGS) entry which is preliminary data.</text>
</comment>
<comment type="function">
    <text evidence="2">May be involved in vacuolar sorting and osmoregulation.</text>
</comment>
<comment type="similarity">
    <text evidence="4">Belongs to the peptidase M28 family.</text>
</comment>
<dbReference type="PANTHER" id="PTHR12147:SF58">
    <property type="entry name" value="VACUOLAR MEMBRANE PROTEASE"/>
    <property type="match status" value="1"/>
</dbReference>
<feature type="transmembrane region" description="Helical" evidence="10">
    <location>
        <begin position="387"/>
        <end position="406"/>
    </location>
</feature>
<feature type="domain" description="Peptidase M28" evidence="11">
    <location>
        <begin position="135"/>
        <end position="339"/>
    </location>
</feature>
<evidence type="ECO:0000256" key="2">
    <source>
        <dbReference type="ARBA" id="ARBA00003273"/>
    </source>
</evidence>